<dbReference type="GO" id="GO:1901137">
    <property type="term" value="P:carbohydrate derivative biosynthetic process"/>
    <property type="evidence" value="ECO:0007669"/>
    <property type="project" value="UniProtKB-ARBA"/>
</dbReference>
<dbReference type="SUPFAM" id="SSF53756">
    <property type="entry name" value="UDP-Glycosyltransferase/glycogen phosphorylase"/>
    <property type="match status" value="1"/>
</dbReference>
<keyword evidence="2" id="KW-0808">Transferase</keyword>
<feature type="domain" description="Glycosyl transferase family 1" evidence="3">
    <location>
        <begin position="194"/>
        <end position="348"/>
    </location>
</feature>
<dbReference type="Pfam" id="PF13439">
    <property type="entry name" value="Glyco_transf_4"/>
    <property type="match status" value="1"/>
</dbReference>
<evidence type="ECO:0000259" key="3">
    <source>
        <dbReference type="Pfam" id="PF00534"/>
    </source>
</evidence>
<dbReference type="Gene3D" id="3.40.50.2000">
    <property type="entry name" value="Glycogen Phosphorylase B"/>
    <property type="match status" value="2"/>
</dbReference>
<dbReference type="CDD" id="cd03801">
    <property type="entry name" value="GT4_PimA-like"/>
    <property type="match status" value="1"/>
</dbReference>
<name>A0A1V0TJZ0_9ACTN</name>
<dbReference type="AlphaFoldDB" id="A0A1V0TJZ0"/>
<reference evidence="5 6" key="1">
    <citation type="submission" date="2017-04" db="EMBL/GenBank/DDBJ databases">
        <title>Complete Genome Sequence of Streptomyces gilvosporeus F607, a Capable Producer of Natamycin.</title>
        <authorList>
            <person name="Zong G."/>
            <person name="Zhong C."/>
            <person name="Fu J."/>
            <person name="Qin R."/>
            <person name="Cao G."/>
        </authorList>
    </citation>
    <scope>NUCLEOTIDE SEQUENCE [LARGE SCALE GENOMIC DNA]</scope>
    <source>
        <strain evidence="5 6">F607</strain>
    </source>
</reference>
<dbReference type="Proteomes" id="UP000192726">
    <property type="component" value="Chromosome"/>
</dbReference>
<evidence type="ECO:0000313" key="5">
    <source>
        <dbReference type="EMBL" id="ARF53190.1"/>
    </source>
</evidence>
<proteinExistence type="predicted"/>
<dbReference type="Pfam" id="PF00534">
    <property type="entry name" value="Glycos_transf_1"/>
    <property type="match status" value="1"/>
</dbReference>
<dbReference type="GO" id="GO:0016757">
    <property type="term" value="F:glycosyltransferase activity"/>
    <property type="evidence" value="ECO:0007669"/>
    <property type="project" value="UniProtKB-KW"/>
</dbReference>
<accession>A0A1V0TJZ0</accession>
<dbReference type="InterPro" id="IPR028098">
    <property type="entry name" value="Glyco_trans_4-like_N"/>
</dbReference>
<dbReference type="InterPro" id="IPR001296">
    <property type="entry name" value="Glyco_trans_1"/>
</dbReference>
<gene>
    <name evidence="5" type="ORF">B1H19_02495</name>
</gene>
<dbReference type="PANTHER" id="PTHR45947">
    <property type="entry name" value="SULFOQUINOVOSYL TRANSFERASE SQD2"/>
    <property type="match status" value="1"/>
</dbReference>
<evidence type="ECO:0000259" key="4">
    <source>
        <dbReference type="Pfam" id="PF13439"/>
    </source>
</evidence>
<protein>
    <recommendedName>
        <fullName evidence="7">Glycosyl transferase</fullName>
    </recommendedName>
</protein>
<evidence type="ECO:0008006" key="7">
    <source>
        <dbReference type="Google" id="ProtNLM"/>
    </source>
</evidence>
<dbReference type="OrthoDB" id="9802525at2"/>
<dbReference type="PANTHER" id="PTHR45947:SF3">
    <property type="entry name" value="SULFOQUINOVOSYL TRANSFERASE SQD2"/>
    <property type="match status" value="1"/>
</dbReference>
<dbReference type="KEGG" id="sgv:B1H19_02495"/>
<evidence type="ECO:0000256" key="2">
    <source>
        <dbReference type="ARBA" id="ARBA00022679"/>
    </source>
</evidence>
<dbReference type="RefSeq" id="WP_083102621.1">
    <property type="nucleotide sequence ID" value="NZ_CP020569.1"/>
</dbReference>
<evidence type="ECO:0000313" key="6">
    <source>
        <dbReference type="Proteomes" id="UP000192726"/>
    </source>
</evidence>
<dbReference type="InterPro" id="IPR050194">
    <property type="entry name" value="Glycosyltransferase_grp1"/>
</dbReference>
<evidence type="ECO:0000256" key="1">
    <source>
        <dbReference type="ARBA" id="ARBA00022676"/>
    </source>
</evidence>
<sequence length="377" mass="41122">MSPVIVHISDCFPPRTGGIESQVAALAHAQHNRGQTVQVVTATPAGPGLQPAWPYPVHRITARLPRQMPVHPRAGRELDRLLDRLGPSVLHVHVGAISPFAWAALGTARRRGIPTVVTVHSLWDRAVQGVYRALYRFGCSPAVPLTVTAVSTRTAWLVRQTLPGTSPLVIPNGIDTDWWRAHGPVTGEDDVVRVSSVGRLVPRKEPMELLAALRAAHARLRSRGTSLQATFVGTGPSAKAMHTYIRRHHMEQWVRLAGHMDASGVRRLLSETDLFVNPSRREAFGIAALEARTCAVPVLARVHTGVADFVRHGQEGSLCHHSAFALADELVWLARNAGARRHLAEHNRHTAPVRCTWSAVTEAFTHAYEESLGGGAR</sequence>
<keyword evidence="1" id="KW-0328">Glycosyltransferase</keyword>
<keyword evidence="6" id="KW-1185">Reference proteome</keyword>
<organism evidence="5 6">
    <name type="scientific">Streptomyces gilvosporeus</name>
    <dbReference type="NCBI Taxonomy" id="553510"/>
    <lineage>
        <taxon>Bacteria</taxon>
        <taxon>Bacillati</taxon>
        <taxon>Actinomycetota</taxon>
        <taxon>Actinomycetes</taxon>
        <taxon>Kitasatosporales</taxon>
        <taxon>Streptomycetaceae</taxon>
        <taxon>Streptomyces</taxon>
    </lineage>
</organism>
<dbReference type="EMBL" id="CP020569">
    <property type="protein sequence ID" value="ARF53190.1"/>
    <property type="molecule type" value="Genomic_DNA"/>
</dbReference>
<feature type="domain" description="Glycosyltransferase subfamily 4-like N-terminal" evidence="4">
    <location>
        <begin position="17"/>
        <end position="177"/>
    </location>
</feature>
<dbReference type="STRING" id="553510.B1H19_02495"/>